<dbReference type="Proteomes" id="UP000008827">
    <property type="component" value="Chromosome 7"/>
</dbReference>
<reference evidence="1 2" key="1">
    <citation type="journal article" date="2010" name="Nature">
        <title>Genome sequence of the palaeopolyploid soybean.</title>
        <authorList>
            <person name="Schmutz J."/>
            <person name="Cannon S.B."/>
            <person name="Schlueter J."/>
            <person name="Ma J."/>
            <person name="Mitros T."/>
            <person name="Nelson W."/>
            <person name="Hyten D.L."/>
            <person name="Song Q."/>
            <person name="Thelen J.J."/>
            <person name="Cheng J."/>
            <person name="Xu D."/>
            <person name="Hellsten U."/>
            <person name="May G.D."/>
            <person name="Yu Y."/>
            <person name="Sakurai T."/>
            <person name="Umezawa T."/>
            <person name="Bhattacharyya M.K."/>
            <person name="Sandhu D."/>
            <person name="Valliyodan B."/>
            <person name="Lindquist E."/>
            <person name="Peto M."/>
            <person name="Grant D."/>
            <person name="Shu S."/>
            <person name="Goodstein D."/>
            <person name="Barry K."/>
            <person name="Futrell-Griggs M."/>
            <person name="Abernathy B."/>
            <person name="Du J."/>
            <person name="Tian Z."/>
            <person name="Zhu L."/>
            <person name="Gill N."/>
            <person name="Joshi T."/>
            <person name="Libault M."/>
            <person name="Sethuraman A."/>
            <person name="Zhang X.-C."/>
            <person name="Shinozaki K."/>
            <person name="Nguyen H.T."/>
            <person name="Wing R.A."/>
            <person name="Cregan P."/>
            <person name="Specht J."/>
            <person name="Grimwood J."/>
            <person name="Rokhsar D."/>
            <person name="Stacey G."/>
            <person name="Shoemaker R.C."/>
            <person name="Jackson S.A."/>
        </authorList>
    </citation>
    <scope>NUCLEOTIDE SEQUENCE</scope>
    <source>
        <strain evidence="2">cv. Williams 82</strain>
        <tissue evidence="1">Callus</tissue>
    </source>
</reference>
<dbReference type="InParanoid" id="A0A0R0J736"/>
<gene>
    <name evidence="1" type="ORF">GLYMA_07G231100</name>
</gene>
<evidence type="ECO:0000313" key="1">
    <source>
        <dbReference type="EMBL" id="KRH50599.1"/>
    </source>
</evidence>
<reference evidence="2" key="2">
    <citation type="submission" date="2018-02" db="UniProtKB">
        <authorList>
            <consortium name="EnsemblPlants"/>
        </authorList>
    </citation>
    <scope>IDENTIFICATION</scope>
    <source>
        <strain evidence="2">Williams 82</strain>
    </source>
</reference>
<name>A0A0R0J736_SOYBN</name>
<dbReference type="EMBL" id="CM000840">
    <property type="protein sequence ID" value="KRH50599.1"/>
    <property type="molecule type" value="Genomic_DNA"/>
</dbReference>
<protein>
    <submittedName>
        <fullName evidence="1 2">Uncharacterized protein</fullName>
    </submittedName>
</protein>
<dbReference type="OMA" id="DRTTDDK"/>
<evidence type="ECO:0000313" key="2">
    <source>
        <dbReference type="EnsemblPlants" id="KRH50599"/>
    </source>
</evidence>
<reference evidence="1" key="3">
    <citation type="submission" date="2018-07" db="EMBL/GenBank/DDBJ databases">
        <title>WGS assembly of Glycine max.</title>
        <authorList>
            <person name="Schmutz J."/>
            <person name="Cannon S."/>
            <person name="Schlueter J."/>
            <person name="Ma J."/>
            <person name="Mitros T."/>
            <person name="Nelson W."/>
            <person name="Hyten D."/>
            <person name="Song Q."/>
            <person name="Thelen J."/>
            <person name="Cheng J."/>
            <person name="Xu D."/>
            <person name="Hellsten U."/>
            <person name="May G."/>
            <person name="Yu Y."/>
            <person name="Sakurai T."/>
            <person name="Umezawa T."/>
            <person name="Bhattacharyya M."/>
            <person name="Sandhu D."/>
            <person name="Valliyodan B."/>
            <person name="Lindquist E."/>
            <person name="Peto M."/>
            <person name="Grant D."/>
            <person name="Shu S."/>
            <person name="Goodstein D."/>
            <person name="Barry K."/>
            <person name="Futrell-Griggs M."/>
            <person name="Abernathy B."/>
            <person name="Du J."/>
            <person name="Tian Z."/>
            <person name="Zhu L."/>
            <person name="Gill N."/>
            <person name="Joshi T."/>
            <person name="Libault M."/>
            <person name="Sethuraman A."/>
            <person name="Zhang X."/>
            <person name="Shinozaki K."/>
            <person name="Nguyen H."/>
            <person name="Wing R."/>
            <person name="Cregan P."/>
            <person name="Specht J."/>
            <person name="Grimwood J."/>
            <person name="Rokhsar D."/>
            <person name="Stacey G."/>
            <person name="Shoemaker R."/>
            <person name="Jackson S."/>
        </authorList>
    </citation>
    <scope>NUCLEOTIDE SEQUENCE</scope>
    <source>
        <tissue evidence="1">Callus</tissue>
    </source>
</reference>
<evidence type="ECO:0000313" key="3">
    <source>
        <dbReference type="Proteomes" id="UP000008827"/>
    </source>
</evidence>
<sequence>MNGNCLLISLNGHGESEGDIFILGTSIANLECVVLPPGNNNEAIPLEATVKTMPPLDRTTDDKVFHIKVLPVPPYP</sequence>
<dbReference type="Gramene" id="KRH50599">
    <property type="protein sequence ID" value="KRH50599"/>
    <property type="gene ID" value="GLYMA_07G231100"/>
</dbReference>
<dbReference type="AlphaFoldDB" id="A0A0R0J736"/>
<accession>A0A0R0J736</accession>
<organism evidence="1">
    <name type="scientific">Glycine max</name>
    <name type="common">Soybean</name>
    <name type="synonym">Glycine hispida</name>
    <dbReference type="NCBI Taxonomy" id="3847"/>
    <lineage>
        <taxon>Eukaryota</taxon>
        <taxon>Viridiplantae</taxon>
        <taxon>Streptophyta</taxon>
        <taxon>Embryophyta</taxon>
        <taxon>Tracheophyta</taxon>
        <taxon>Spermatophyta</taxon>
        <taxon>Magnoliopsida</taxon>
        <taxon>eudicotyledons</taxon>
        <taxon>Gunneridae</taxon>
        <taxon>Pentapetalae</taxon>
        <taxon>rosids</taxon>
        <taxon>fabids</taxon>
        <taxon>Fabales</taxon>
        <taxon>Fabaceae</taxon>
        <taxon>Papilionoideae</taxon>
        <taxon>50 kb inversion clade</taxon>
        <taxon>NPAAA clade</taxon>
        <taxon>indigoferoid/millettioid clade</taxon>
        <taxon>Phaseoleae</taxon>
        <taxon>Glycine</taxon>
        <taxon>Glycine subgen. Soja</taxon>
    </lineage>
</organism>
<keyword evidence="3" id="KW-1185">Reference proteome</keyword>
<proteinExistence type="predicted"/>
<dbReference type="EnsemblPlants" id="KRH50599">
    <property type="protein sequence ID" value="KRH50599"/>
    <property type="gene ID" value="GLYMA_07G231100"/>
</dbReference>